<dbReference type="RefSeq" id="WP_207300666.1">
    <property type="nucleotide sequence ID" value="NZ_CP071444.1"/>
</dbReference>
<dbReference type="InterPro" id="IPR002686">
    <property type="entry name" value="Transposase_17"/>
</dbReference>
<dbReference type="GO" id="GO:0006313">
    <property type="term" value="P:DNA transposition"/>
    <property type="evidence" value="ECO:0007669"/>
    <property type="project" value="InterPro"/>
</dbReference>
<dbReference type="Proteomes" id="UP000663499">
    <property type="component" value="Chromosome"/>
</dbReference>
<dbReference type="AlphaFoldDB" id="A0A974XNX8"/>
<accession>A0A974XNX8</accession>
<dbReference type="PANTHER" id="PTHR34322">
    <property type="entry name" value="TRANSPOSASE, Y1_TNP DOMAIN-CONTAINING"/>
    <property type="match status" value="1"/>
</dbReference>
<dbReference type="NCBIfam" id="NF047646">
    <property type="entry name" value="REP_Tyr_transpos"/>
    <property type="match status" value="1"/>
</dbReference>
<evidence type="ECO:0000259" key="1">
    <source>
        <dbReference type="SMART" id="SM01321"/>
    </source>
</evidence>
<dbReference type="Pfam" id="PF01797">
    <property type="entry name" value="Y1_Tnp"/>
    <property type="match status" value="1"/>
</dbReference>
<proteinExistence type="predicted"/>
<dbReference type="GO" id="GO:0003677">
    <property type="term" value="F:DNA binding"/>
    <property type="evidence" value="ECO:0007669"/>
    <property type="project" value="InterPro"/>
</dbReference>
<protein>
    <submittedName>
        <fullName evidence="2">Transposase</fullName>
    </submittedName>
</protein>
<sequence>MPRKARKISKTGIYHVMVRGINKEPIFTDGRDNQVFLNVLKQAKENWGFELYAYCLMKNHGHFLIKDTHGSISSIMKDVCGKYGRWFNVAHDRMGHVFQDRFRSECVETNIYLHTVFRYILNNPVKAKLVKRAEEYPWSSCNEYLSGIKTITDTDHMLSFLQEGSLEATWKLKMELERDDTLQDLVYLTMDDERRSDEEADQIVEQLKKKWSIQDLLHLNDTEKQLVVGHLKALGLKKRQYQKSLRG</sequence>
<dbReference type="SUPFAM" id="SSF143422">
    <property type="entry name" value="Transposase IS200-like"/>
    <property type="match status" value="1"/>
</dbReference>
<name>A0A974XNX8_9FIRM</name>
<dbReference type="PANTHER" id="PTHR34322:SF2">
    <property type="entry name" value="TRANSPOSASE IS200-LIKE DOMAIN-CONTAINING PROTEIN"/>
    <property type="match status" value="1"/>
</dbReference>
<gene>
    <name evidence="2" type="ORF">J0B03_04510</name>
</gene>
<dbReference type="SMART" id="SM01321">
    <property type="entry name" value="Y1_Tnp"/>
    <property type="match status" value="1"/>
</dbReference>
<evidence type="ECO:0000313" key="2">
    <source>
        <dbReference type="EMBL" id="QSX09331.1"/>
    </source>
</evidence>
<feature type="domain" description="Transposase IS200-like" evidence="1">
    <location>
        <begin position="9"/>
        <end position="123"/>
    </location>
</feature>
<dbReference type="InterPro" id="IPR036515">
    <property type="entry name" value="Transposase_17_sf"/>
</dbReference>
<reference evidence="2" key="1">
    <citation type="submission" date="2021-03" db="EMBL/GenBank/DDBJ databases">
        <title>Alkalibacter marinus sp. nov., isolated from tidal flat sediment.</title>
        <authorList>
            <person name="Namirimu T."/>
            <person name="Yang J.-A."/>
            <person name="Yang S.-H."/>
            <person name="Kim Y.-J."/>
            <person name="Kwon K.K."/>
        </authorList>
    </citation>
    <scope>NUCLEOTIDE SEQUENCE</scope>
    <source>
        <strain evidence="2">ES005</strain>
    </source>
</reference>
<dbReference type="Gene3D" id="3.30.70.1290">
    <property type="entry name" value="Transposase IS200-like"/>
    <property type="match status" value="1"/>
</dbReference>
<dbReference type="KEGG" id="alka:J0B03_04510"/>
<dbReference type="GO" id="GO:0004803">
    <property type="term" value="F:transposase activity"/>
    <property type="evidence" value="ECO:0007669"/>
    <property type="project" value="InterPro"/>
</dbReference>
<organism evidence="2 3">
    <name type="scientific">Alkalibacter rhizosphaerae</name>
    <dbReference type="NCBI Taxonomy" id="2815577"/>
    <lineage>
        <taxon>Bacteria</taxon>
        <taxon>Bacillati</taxon>
        <taxon>Bacillota</taxon>
        <taxon>Clostridia</taxon>
        <taxon>Eubacteriales</taxon>
        <taxon>Eubacteriaceae</taxon>
        <taxon>Alkalibacter</taxon>
    </lineage>
</organism>
<keyword evidence="3" id="KW-1185">Reference proteome</keyword>
<evidence type="ECO:0000313" key="3">
    <source>
        <dbReference type="Proteomes" id="UP000663499"/>
    </source>
</evidence>
<dbReference type="EMBL" id="CP071444">
    <property type="protein sequence ID" value="QSX09331.1"/>
    <property type="molecule type" value="Genomic_DNA"/>
</dbReference>